<gene>
    <name evidence="1" type="ORF">ACHHYP_01774</name>
</gene>
<proteinExistence type="predicted"/>
<reference evidence="1 2" key="1">
    <citation type="journal article" date="2014" name="Genome Biol. Evol.">
        <title>The secreted proteins of Achlya hypogyna and Thraustotheca clavata identify the ancestral oomycete secretome and reveal gene acquisitions by horizontal gene transfer.</title>
        <authorList>
            <person name="Misner I."/>
            <person name="Blouin N."/>
            <person name="Leonard G."/>
            <person name="Richards T.A."/>
            <person name="Lane C.E."/>
        </authorList>
    </citation>
    <scope>NUCLEOTIDE SEQUENCE [LARGE SCALE GENOMIC DNA]</scope>
    <source>
        <strain evidence="1 2">ATCC 48635</strain>
    </source>
</reference>
<dbReference type="OrthoDB" id="76226at2759"/>
<dbReference type="AlphaFoldDB" id="A0A1V9ZT57"/>
<comment type="caution">
    <text evidence="1">The sequence shown here is derived from an EMBL/GenBank/DDBJ whole genome shotgun (WGS) entry which is preliminary data.</text>
</comment>
<sequence>MPSHIMRLNSILDDSSSYFDLDHTEHSKSAVACEFCVVKDPSLLEKLMVVPKNQVQVLVRIDDGSMSMTTNDGDRISVATHDLWVQLRGKREVWMGSKSSDDSPKHHTTLAFESRIAAVEFCAAVDLVQHIGHLRHPGKLPFPAANDAVLRRHLQSMLKFVEEMWVLAQWRELWPYSNMTEIIHDALEALDAAETAGDVAAMRTPLAELYNTFYAQANITFFAERDDIRYYRPSYIGLLVAKLKALLSHLAFYLR</sequence>
<organism evidence="1 2">
    <name type="scientific">Achlya hypogyna</name>
    <name type="common">Oomycete</name>
    <name type="synonym">Protoachlya hypogyna</name>
    <dbReference type="NCBI Taxonomy" id="1202772"/>
    <lineage>
        <taxon>Eukaryota</taxon>
        <taxon>Sar</taxon>
        <taxon>Stramenopiles</taxon>
        <taxon>Oomycota</taxon>
        <taxon>Saprolegniomycetes</taxon>
        <taxon>Saprolegniales</taxon>
        <taxon>Achlyaceae</taxon>
        <taxon>Achlya</taxon>
    </lineage>
</organism>
<dbReference type="Proteomes" id="UP000243579">
    <property type="component" value="Unassembled WGS sequence"/>
</dbReference>
<evidence type="ECO:0000313" key="1">
    <source>
        <dbReference type="EMBL" id="OQS01174.1"/>
    </source>
</evidence>
<keyword evidence="2" id="KW-1185">Reference proteome</keyword>
<name>A0A1V9ZT57_ACHHY</name>
<evidence type="ECO:0000313" key="2">
    <source>
        <dbReference type="Proteomes" id="UP000243579"/>
    </source>
</evidence>
<protein>
    <submittedName>
        <fullName evidence="1">Uncharacterized protein</fullName>
    </submittedName>
</protein>
<accession>A0A1V9ZT57</accession>
<dbReference type="EMBL" id="JNBR01000013">
    <property type="protein sequence ID" value="OQS01174.1"/>
    <property type="molecule type" value="Genomic_DNA"/>
</dbReference>